<protein>
    <submittedName>
        <fullName evidence="1">Uncharacterized protein</fullName>
    </submittedName>
</protein>
<evidence type="ECO:0000313" key="1">
    <source>
        <dbReference type="EMBL" id="EGD57380.1"/>
    </source>
</evidence>
<dbReference type="HOGENOM" id="CLU_3082418_0_0_5"/>
<dbReference type="Proteomes" id="UP000004728">
    <property type="component" value="Unassembled WGS sequence"/>
</dbReference>
<comment type="caution">
    <text evidence="1">The sequence shown here is derived from an EMBL/GenBank/DDBJ whole genome shotgun (WGS) entry which is preliminary data.</text>
</comment>
<evidence type="ECO:0000313" key="2">
    <source>
        <dbReference type="Proteomes" id="UP000004728"/>
    </source>
</evidence>
<dbReference type="RefSeq" id="WP_008071530.1">
    <property type="nucleotide sequence ID" value="NZ_AQWK01000004.1"/>
</dbReference>
<dbReference type="EMBL" id="AEWJ01000065">
    <property type="protein sequence ID" value="EGD57380.1"/>
    <property type="molecule type" value="Genomic_DNA"/>
</dbReference>
<gene>
    <name evidence="1" type="ORF">Y88_3689</name>
</gene>
<organism evidence="1 2">
    <name type="scientific">Novosphingobium nitrogenifigens DSM 19370</name>
    <dbReference type="NCBI Taxonomy" id="983920"/>
    <lineage>
        <taxon>Bacteria</taxon>
        <taxon>Pseudomonadati</taxon>
        <taxon>Pseudomonadota</taxon>
        <taxon>Alphaproteobacteria</taxon>
        <taxon>Sphingomonadales</taxon>
        <taxon>Sphingomonadaceae</taxon>
        <taxon>Novosphingobium</taxon>
    </lineage>
</organism>
<dbReference type="STRING" id="983920.Y88_3689"/>
<dbReference type="AlphaFoldDB" id="F1ZDN6"/>
<sequence length="52" mass="5746">MSRKSAPSSRGTVHYPLPRLPHPSWRMAAAGEAARAERVAVSAEDFWNRLGL</sequence>
<proteinExistence type="predicted"/>
<dbReference type="InParanoid" id="F1ZDN6"/>
<name>F1ZDN6_9SPHN</name>
<reference evidence="1 2" key="1">
    <citation type="journal article" date="2012" name="J. Bacteriol.">
        <title>Draft Genome Sequence of Novosphingobium nitrogenifigens Y88T.</title>
        <authorList>
            <person name="Strabala T.J."/>
            <person name="Macdonald L."/>
            <person name="Liu V."/>
            <person name="Smit A.M."/>
        </authorList>
    </citation>
    <scope>NUCLEOTIDE SEQUENCE [LARGE SCALE GENOMIC DNA]</scope>
    <source>
        <strain evidence="1 2">DSM 19370</strain>
    </source>
</reference>
<keyword evidence="2" id="KW-1185">Reference proteome</keyword>
<accession>F1ZDN6</accession>